<dbReference type="OrthoDB" id="384721at2"/>
<feature type="domain" description="GP-PDE" evidence="2">
    <location>
        <begin position="37"/>
        <end position="276"/>
    </location>
</feature>
<dbReference type="PANTHER" id="PTHR46211:SF7">
    <property type="entry name" value="GLYCEROPHOSPHODIESTER PHOSPHODIESTERASE"/>
    <property type="match status" value="1"/>
</dbReference>
<organism evidence="3 4">
    <name type="scientific">Jeotgalicoccus aerolatus</name>
    <dbReference type="NCBI Taxonomy" id="709510"/>
    <lineage>
        <taxon>Bacteria</taxon>
        <taxon>Bacillati</taxon>
        <taxon>Bacillota</taxon>
        <taxon>Bacilli</taxon>
        <taxon>Bacillales</taxon>
        <taxon>Staphylococcaceae</taxon>
        <taxon>Jeotgalicoccus</taxon>
    </lineage>
</organism>
<dbReference type="InterPro" id="IPR017946">
    <property type="entry name" value="PLC-like_Pdiesterase_TIM-brl"/>
</dbReference>
<dbReference type="InterPro" id="IPR030395">
    <property type="entry name" value="GP_PDE_dom"/>
</dbReference>
<dbReference type="SUPFAM" id="SSF51695">
    <property type="entry name" value="PLC-like phosphodiesterases"/>
    <property type="match status" value="1"/>
</dbReference>
<name>A0A1G9A6C0_9STAP</name>
<gene>
    <name evidence="3" type="ORF">SAMN05216187_10621</name>
</gene>
<sequence>MKRFAIIVSFLIILSFGVTATFSVISGGDTDESRNKIMNIAHRGASGYAPENTLAAFDKAVEMQADYIEIDVQLSKDDLPVVIHDDTLDRTTNGTGNISAYTLQELKSLDAGSWFDKKYAGEKIPSLNEVLEMYGEKINILIELKSPELYPGVEEKVAEALAKYQLDTSNNIVIQSFNHPSVIKSAELLPEITHGVLAGENYKNVTDQQLQEFAAYTEYFNPNLKIASSELVDKVHQAGMKISPYTIKTEAEAERLYKFGVDGLITDYPDYAEELKE</sequence>
<evidence type="ECO:0000313" key="3">
    <source>
        <dbReference type="EMBL" id="SDK22761.1"/>
    </source>
</evidence>
<dbReference type="GO" id="GO:0008081">
    <property type="term" value="F:phosphoric diester hydrolase activity"/>
    <property type="evidence" value="ECO:0007669"/>
    <property type="project" value="InterPro"/>
</dbReference>
<dbReference type="Pfam" id="PF03009">
    <property type="entry name" value="GDPD"/>
    <property type="match status" value="1"/>
</dbReference>
<evidence type="ECO:0000259" key="2">
    <source>
        <dbReference type="PROSITE" id="PS51704"/>
    </source>
</evidence>
<dbReference type="Proteomes" id="UP000242700">
    <property type="component" value="Unassembled WGS sequence"/>
</dbReference>
<keyword evidence="1" id="KW-0732">Signal</keyword>
<proteinExistence type="predicted"/>
<dbReference type="STRING" id="586411.SAMN05216187_10621"/>
<feature type="signal peptide" evidence="1">
    <location>
        <begin position="1"/>
        <end position="20"/>
    </location>
</feature>
<evidence type="ECO:0000256" key="1">
    <source>
        <dbReference type="SAM" id="SignalP"/>
    </source>
</evidence>
<evidence type="ECO:0000313" key="4">
    <source>
        <dbReference type="Proteomes" id="UP000242700"/>
    </source>
</evidence>
<dbReference type="GO" id="GO:0006629">
    <property type="term" value="P:lipid metabolic process"/>
    <property type="evidence" value="ECO:0007669"/>
    <property type="project" value="InterPro"/>
</dbReference>
<reference evidence="4" key="1">
    <citation type="submission" date="2016-10" db="EMBL/GenBank/DDBJ databases">
        <authorList>
            <person name="Varghese N."/>
            <person name="Submissions S."/>
        </authorList>
    </citation>
    <scope>NUCLEOTIDE SEQUENCE [LARGE SCALE GENOMIC DNA]</scope>
    <source>
        <strain evidence="4">CGMCC 1.8911</strain>
    </source>
</reference>
<dbReference type="EMBL" id="FNFI01000006">
    <property type="protein sequence ID" value="SDK22761.1"/>
    <property type="molecule type" value="Genomic_DNA"/>
</dbReference>
<dbReference type="AlphaFoldDB" id="A0A1G9A6C0"/>
<accession>A0A1G9A6C0</accession>
<dbReference type="PANTHER" id="PTHR46211">
    <property type="entry name" value="GLYCEROPHOSPHORYL DIESTER PHOSPHODIESTERASE"/>
    <property type="match status" value="1"/>
</dbReference>
<feature type="chain" id="PRO_5039287455" evidence="1">
    <location>
        <begin position="21"/>
        <end position="277"/>
    </location>
</feature>
<dbReference type="PROSITE" id="PS51704">
    <property type="entry name" value="GP_PDE"/>
    <property type="match status" value="1"/>
</dbReference>
<dbReference type="Gene3D" id="3.20.20.190">
    <property type="entry name" value="Phosphatidylinositol (PI) phosphodiesterase"/>
    <property type="match status" value="1"/>
</dbReference>
<protein>
    <submittedName>
        <fullName evidence="3">Glycerophosphoryl diester phosphodiesterase</fullName>
    </submittedName>
</protein>